<feature type="region of interest" description="Disordered" evidence="1">
    <location>
        <begin position="144"/>
        <end position="173"/>
    </location>
</feature>
<dbReference type="Proteomes" id="UP000078340">
    <property type="component" value="Unassembled WGS sequence"/>
</dbReference>
<organism evidence="2 3">
    <name type="scientific">Purpureocillium lilacinum</name>
    <name type="common">Paecilomyces lilacinus</name>
    <dbReference type="NCBI Taxonomy" id="33203"/>
    <lineage>
        <taxon>Eukaryota</taxon>
        <taxon>Fungi</taxon>
        <taxon>Dikarya</taxon>
        <taxon>Ascomycota</taxon>
        <taxon>Pezizomycotina</taxon>
        <taxon>Sordariomycetes</taxon>
        <taxon>Hypocreomycetidae</taxon>
        <taxon>Hypocreales</taxon>
        <taxon>Ophiocordycipitaceae</taxon>
        <taxon>Purpureocillium</taxon>
    </lineage>
</organism>
<evidence type="ECO:0000313" key="3">
    <source>
        <dbReference type="Proteomes" id="UP000078340"/>
    </source>
</evidence>
<dbReference type="AlphaFoldDB" id="A0A179HT74"/>
<gene>
    <name evidence="2" type="ORF">VFPFJ_02838</name>
</gene>
<proteinExistence type="predicted"/>
<evidence type="ECO:0000313" key="2">
    <source>
        <dbReference type="EMBL" id="OAQ93676.1"/>
    </source>
</evidence>
<sequence length="173" mass="19084">MVGSAGDGTDPRITFPVAEMRVIPTATRRNQEMWFIAVLQVALYVITGPASTMWRSFSSSGRCCGGSGPILATVPVPRQSPFVFQQMLLHGAIVLFNGHREAEAEAQDHFTQTDWQSCPSSNRCVLLVKAGRWQIRPHTMPCRRELPGRSGWGERGRPCKQSESAARDAPDES</sequence>
<protein>
    <submittedName>
        <fullName evidence="2">Uncharacterized protein</fullName>
    </submittedName>
</protein>
<comment type="caution">
    <text evidence="2">The sequence shown here is derived from an EMBL/GenBank/DDBJ whole genome shotgun (WGS) entry which is preliminary data.</text>
</comment>
<reference evidence="2 3" key="1">
    <citation type="submission" date="2016-02" db="EMBL/GenBank/DDBJ databases">
        <title>Biosynthesis of antibiotic leucinostatins and their inhibition on Phytophthora in bio-control Purpureocillium lilacinum.</title>
        <authorList>
            <person name="Wang G."/>
            <person name="Liu Z."/>
            <person name="Lin R."/>
            <person name="Li E."/>
            <person name="Mao Z."/>
            <person name="Ling J."/>
            <person name="Yin W."/>
            <person name="Xie B."/>
        </authorList>
    </citation>
    <scope>NUCLEOTIDE SEQUENCE [LARGE SCALE GENOMIC DNA]</scope>
    <source>
        <strain evidence="2">PLFJ-1</strain>
    </source>
</reference>
<evidence type="ECO:0000256" key="1">
    <source>
        <dbReference type="SAM" id="MobiDB-lite"/>
    </source>
</evidence>
<name>A0A179HT74_PURLI</name>
<dbReference type="EMBL" id="LSBI01000002">
    <property type="protein sequence ID" value="OAQ93676.1"/>
    <property type="molecule type" value="Genomic_DNA"/>
</dbReference>
<feature type="compositionally biased region" description="Basic and acidic residues" evidence="1">
    <location>
        <begin position="144"/>
        <end position="157"/>
    </location>
</feature>
<accession>A0A179HT74</accession>